<dbReference type="InterPro" id="IPR025558">
    <property type="entry name" value="DUF4283"/>
</dbReference>
<keyword evidence="4" id="KW-1185">Reference proteome</keyword>
<feature type="region of interest" description="Disordered" evidence="1">
    <location>
        <begin position="319"/>
        <end position="394"/>
    </location>
</feature>
<evidence type="ECO:0000256" key="1">
    <source>
        <dbReference type="SAM" id="MobiDB-lite"/>
    </source>
</evidence>
<reference evidence="3" key="1">
    <citation type="submission" date="2020-06" db="EMBL/GenBank/DDBJ databases">
        <authorList>
            <person name="Li T."/>
            <person name="Hu X."/>
            <person name="Zhang T."/>
            <person name="Song X."/>
            <person name="Zhang H."/>
            <person name="Dai N."/>
            <person name="Sheng W."/>
            <person name="Hou X."/>
            <person name="Wei L."/>
        </authorList>
    </citation>
    <scope>NUCLEOTIDE SEQUENCE</scope>
    <source>
        <strain evidence="3">K16</strain>
        <tissue evidence="3">Leaf</tissue>
    </source>
</reference>
<dbReference type="PANTHER" id="PTHR31286">
    <property type="entry name" value="GLYCINE-RICH CELL WALL STRUCTURAL PROTEIN 1.8-LIKE"/>
    <property type="match status" value="1"/>
</dbReference>
<reference evidence="3" key="2">
    <citation type="journal article" date="2024" name="Plant">
        <title>Genomic evolution and insights into agronomic trait innovations of Sesamum species.</title>
        <authorList>
            <person name="Miao H."/>
            <person name="Wang L."/>
            <person name="Qu L."/>
            <person name="Liu H."/>
            <person name="Sun Y."/>
            <person name="Le M."/>
            <person name="Wang Q."/>
            <person name="Wei S."/>
            <person name="Zheng Y."/>
            <person name="Lin W."/>
            <person name="Duan Y."/>
            <person name="Cao H."/>
            <person name="Xiong S."/>
            <person name="Wang X."/>
            <person name="Wei L."/>
            <person name="Li C."/>
            <person name="Ma Q."/>
            <person name="Ju M."/>
            <person name="Zhao R."/>
            <person name="Li G."/>
            <person name="Mu C."/>
            <person name="Tian Q."/>
            <person name="Mei H."/>
            <person name="Zhang T."/>
            <person name="Gao T."/>
            <person name="Zhang H."/>
        </authorList>
    </citation>
    <scope>NUCLEOTIDE SEQUENCE</scope>
    <source>
        <strain evidence="3">K16</strain>
    </source>
</reference>
<organism evidence="3 4">
    <name type="scientific">Sesamum angolense</name>
    <dbReference type="NCBI Taxonomy" id="2727404"/>
    <lineage>
        <taxon>Eukaryota</taxon>
        <taxon>Viridiplantae</taxon>
        <taxon>Streptophyta</taxon>
        <taxon>Embryophyta</taxon>
        <taxon>Tracheophyta</taxon>
        <taxon>Spermatophyta</taxon>
        <taxon>Magnoliopsida</taxon>
        <taxon>eudicotyledons</taxon>
        <taxon>Gunneridae</taxon>
        <taxon>Pentapetalae</taxon>
        <taxon>asterids</taxon>
        <taxon>lamiids</taxon>
        <taxon>Lamiales</taxon>
        <taxon>Pedaliaceae</taxon>
        <taxon>Sesamum</taxon>
    </lineage>
</organism>
<feature type="region of interest" description="Disordered" evidence="1">
    <location>
        <begin position="210"/>
        <end position="230"/>
    </location>
</feature>
<evidence type="ECO:0000313" key="3">
    <source>
        <dbReference type="EMBL" id="KAK4384294.1"/>
    </source>
</evidence>
<feature type="compositionally biased region" description="Basic and acidic residues" evidence="1">
    <location>
        <begin position="356"/>
        <end position="372"/>
    </location>
</feature>
<feature type="compositionally biased region" description="Polar residues" evidence="1">
    <location>
        <begin position="211"/>
        <end position="230"/>
    </location>
</feature>
<accession>A0AAE1W156</accession>
<protein>
    <recommendedName>
        <fullName evidence="2">DUF4283 domain-containing protein</fullName>
    </recommendedName>
</protein>
<dbReference type="InterPro" id="IPR040256">
    <property type="entry name" value="At4g02000-like"/>
</dbReference>
<dbReference type="AlphaFoldDB" id="A0AAE1W156"/>
<feature type="domain" description="DUF4283" evidence="2">
    <location>
        <begin position="13"/>
        <end position="65"/>
    </location>
</feature>
<gene>
    <name evidence="3" type="ORF">Sango_3075000</name>
</gene>
<dbReference type="EMBL" id="JACGWL010000214">
    <property type="protein sequence ID" value="KAK4384294.1"/>
    <property type="molecule type" value="Genomic_DNA"/>
</dbReference>
<proteinExistence type="predicted"/>
<evidence type="ECO:0000259" key="2">
    <source>
        <dbReference type="Pfam" id="PF14111"/>
    </source>
</evidence>
<dbReference type="Proteomes" id="UP001289374">
    <property type="component" value="Unassembled WGS sequence"/>
</dbReference>
<name>A0AAE1W156_9LAMI</name>
<sequence>MRRIGSDSSHKGEPGNVSVGRLNFKHVLIRLSNEEDFSRICLREEWIFDSFQMRVFKWTPDFDPQIESPIAPVWIRLRALPVHLFEKNALFTLATKIGKPLRMDEPTADLSRPDLARVCIEIDVTSPKVQAVHLQIEGKTYRQQVIYENCPPYCTSCNHLGHEIANCIVIHNNEKRQIDMDSKLIGDLLNNKEDTRDLRELINHKRKGKNVVTNPTDTASPSTNVGQNAENPLNVANNKHADVTEVNAYDIIVANDVSSYPSHVPEPGLPNLQKNSGTGHVAEASLEDYEDPLIAALLDRNWETDKTGRKEQQHIHIEALDGKTNRGDQNSQILIAPNSTPKETPQQNTSLFRKWTRGESSKQRNREVKAREQPPPTIQMTVLESDGEEEPTPISNRFQSLVDMEMEDILQHIENM</sequence>
<feature type="compositionally biased region" description="Polar residues" evidence="1">
    <location>
        <begin position="327"/>
        <end position="351"/>
    </location>
</feature>
<evidence type="ECO:0000313" key="4">
    <source>
        <dbReference type="Proteomes" id="UP001289374"/>
    </source>
</evidence>
<comment type="caution">
    <text evidence="3">The sequence shown here is derived from an EMBL/GenBank/DDBJ whole genome shotgun (WGS) entry which is preliminary data.</text>
</comment>
<dbReference type="PANTHER" id="PTHR31286:SF179">
    <property type="entry name" value="RNASE H TYPE-1 DOMAIN-CONTAINING PROTEIN"/>
    <property type="match status" value="1"/>
</dbReference>
<dbReference type="Pfam" id="PF14111">
    <property type="entry name" value="DUF4283"/>
    <property type="match status" value="1"/>
</dbReference>